<evidence type="ECO:0000256" key="6">
    <source>
        <dbReference type="ARBA" id="ARBA00022763"/>
    </source>
</evidence>
<evidence type="ECO:0000313" key="19">
    <source>
        <dbReference type="Proteomes" id="UP000000493"/>
    </source>
</evidence>
<dbReference type="KEGG" id="rsi:Runsl_2093"/>
<evidence type="ECO:0000256" key="7">
    <source>
        <dbReference type="ARBA" id="ARBA00022801"/>
    </source>
</evidence>
<evidence type="ECO:0000256" key="9">
    <source>
        <dbReference type="ARBA" id="ARBA00023204"/>
    </source>
</evidence>
<evidence type="ECO:0000256" key="4">
    <source>
        <dbReference type="ARBA" id="ARBA00022705"/>
    </source>
</evidence>
<dbReference type="CDD" id="cd03425">
    <property type="entry name" value="NUDIX_MutT_NudA_like"/>
    <property type="match status" value="1"/>
</dbReference>
<evidence type="ECO:0000259" key="17">
    <source>
        <dbReference type="PROSITE" id="PS51462"/>
    </source>
</evidence>
<dbReference type="PANTHER" id="PTHR47707">
    <property type="entry name" value="8-OXO-DGTP DIPHOSPHATASE"/>
    <property type="match status" value="1"/>
</dbReference>
<dbReference type="Proteomes" id="UP000000493">
    <property type="component" value="Chromosome"/>
</dbReference>
<evidence type="ECO:0000256" key="8">
    <source>
        <dbReference type="ARBA" id="ARBA00022842"/>
    </source>
</evidence>
<dbReference type="RefSeq" id="WP_013927819.1">
    <property type="nucleotide sequence ID" value="NC_015703.1"/>
</dbReference>
<name>A0A7U4E5S8_RUNSL</name>
<dbReference type="SUPFAM" id="SSF55811">
    <property type="entry name" value="Nudix"/>
    <property type="match status" value="1"/>
</dbReference>
<dbReference type="GO" id="GO:0006281">
    <property type="term" value="P:DNA repair"/>
    <property type="evidence" value="ECO:0007669"/>
    <property type="project" value="UniProtKB-KW"/>
</dbReference>
<reference evidence="19" key="1">
    <citation type="submission" date="2011-06" db="EMBL/GenBank/DDBJ databases">
        <title>The complete genome of chromosome of Runella slithyformis DSM 19594.</title>
        <authorList>
            <consortium name="US DOE Joint Genome Institute (JGI-PGF)"/>
            <person name="Lucas S."/>
            <person name="Han J."/>
            <person name="Lapidus A."/>
            <person name="Bruce D."/>
            <person name="Goodwin L."/>
            <person name="Pitluck S."/>
            <person name="Peters L."/>
            <person name="Kyrpides N."/>
            <person name="Mavromatis K."/>
            <person name="Ivanova N."/>
            <person name="Ovchinnikova G."/>
            <person name="Zhang X."/>
            <person name="Misra M."/>
            <person name="Detter J.C."/>
            <person name="Tapia R."/>
            <person name="Han C."/>
            <person name="Land M."/>
            <person name="Hauser L."/>
            <person name="Markowitz V."/>
            <person name="Cheng J.-F."/>
            <person name="Hugenholtz P."/>
            <person name="Woyke T."/>
            <person name="Wu D."/>
            <person name="Tindall B."/>
            <person name="Faehrich R."/>
            <person name="Brambilla E."/>
            <person name="Klenk H.-P."/>
            <person name="Eisen J.A."/>
        </authorList>
    </citation>
    <scope>NUCLEOTIDE SEQUENCE [LARGE SCALE GENOMIC DNA]</scope>
    <source>
        <strain evidence="19">ATCC 29530 / DSM 19594 / LMG 11500 / NCIMB 11436 / LSU 4</strain>
    </source>
</reference>
<dbReference type="GO" id="GO:0035539">
    <property type="term" value="F:8-oxo-7,8-dihydrodeoxyguanosine triphosphate pyrophosphatase activity"/>
    <property type="evidence" value="ECO:0007669"/>
    <property type="project" value="UniProtKB-EC"/>
</dbReference>
<evidence type="ECO:0000256" key="12">
    <source>
        <dbReference type="ARBA" id="ARBA00038905"/>
    </source>
</evidence>
<evidence type="ECO:0000256" key="3">
    <source>
        <dbReference type="ARBA" id="ARBA00022457"/>
    </source>
</evidence>
<dbReference type="GO" id="GO:0046872">
    <property type="term" value="F:metal ion binding"/>
    <property type="evidence" value="ECO:0007669"/>
    <property type="project" value="UniProtKB-KW"/>
</dbReference>
<comment type="catalytic activity">
    <reaction evidence="10">
        <text>8-oxo-dGTP + H2O = 8-oxo-dGMP + diphosphate + H(+)</text>
        <dbReference type="Rhea" id="RHEA:31575"/>
        <dbReference type="ChEBI" id="CHEBI:15377"/>
        <dbReference type="ChEBI" id="CHEBI:15378"/>
        <dbReference type="ChEBI" id="CHEBI:33019"/>
        <dbReference type="ChEBI" id="CHEBI:63224"/>
        <dbReference type="ChEBI" id="CHEBI:77896"/>
        <dbReference type="EC" id="3.6.1.55"/>
    </reaction>
</comment>
<dbReference type="GO" id="GO:0008413">
    <property type="term" value="F:8-oxo-7,8-dihydroguanosine triphosphate pyrophosphatase activity"/>
    <property type="evidence" value="ECO:0007669"/>
    <property type="project" value="TreeGrafter"/>
</dbReference>
<accession>A0A7U4E5S8</accession>
<evidence type="ECO:0000256" key="14">
    <source>
        <dbReference type="ARBA" id="ARBA00041592"/>
    </source>
</evidence>
<comment type="catalytic activity">
    <reaction evidence="11">
        <text>8-oxo-GTP + H2O = 8-oxo-GMP + diphosphate + H(+)</text>
        <dbReference type="Rhea" id="RHEA:67616"/>
        <dbReference type="ChEBI" id="CHEBI:15377"/>
        <dbReference type="ChEBI" id="CHEBI:15378"/>
        <dbReference type="ChEBI" id="CHEBI:33019"/>
        <dbReference type="ChEBI" id="CHEBI:143553"/>
        <dbReference type="ChEBI" id="CHEBI:145694"/>
    </reaction>
</comment>
<evidence type="ECO:0000256" key="10">
    <source>
        <dbReference type="ARBA" id="ARBA00035861"/>
    </source>
</evidence>
<keyword evidence="9" id="KW-0234">DNA repair</keyword>
<dbReference type="PRINTS" id="PR00502">
    <property type="entry name" value="NUDIXFAMILY"/>
</dbReference>
<keyword evidence="5" id="KW-0479">Metal-binding</keyword>
<dbReference type="InterPro" id="IPR000086">
    <property type="entry name" value="NUDIX_hydrolase_dom"/>
</dbReference>
<comment type="cofactor">
    <cofactor evidence="1">
        <name>Mg(2+)</name>
        <dbReference type="ChEBI" id="CHEBI:18420"/>
    </cofactor>
</comment>
<keyword evidence="6" id="KW-0227">DNA damage</keyword>
<keyword evidence="19" id="KW-1185">Reference proteome</keyword>
<evidence type="ECO:0000256" key="1">
    <source>
        <dbReference type="ARBA" id="ARBA00001946"/>
    </source>
</evidence>
<evidence type="ECO:0000256" key="13">
    <source>
        <dbReference type="ARBA" id="ARBA00040794"/>
    </source>
</evidence>
<feature type="domain" description="Nudix hydrolase" evidence="17">
    <location>
        <begin position="25"/>
        <end position="152"/>
    </location>
</feature>
<evidence type="ECO:0000256" key="15">
    <source>
        <dbReference type="ARBA" id="ARBA00041979"/>
    </source>
</evidence>
<evidence type="ECO:0000256" key="11">
    <source>
        <dbReference type="ARBA" id="ARBA00036904"/>
    </source>
</evidence>
<dbReference type="GO" id="GO:0044716">
    <property type="term" value="F:8-oxo-GDP phosphatase activity"/>
    <property type="evidence" value="ECO:0007669"/>
    <property type="project" value="TreeGrafter"/>
</dbReference>
<comment type="similarity">
    <text evidence="2">Belongs to the Nudix hydrolase family.</text>
</comment>
<keyword evidence="4" id="KW-0235">DNA replication</keyword>
<dbReference type="AlphaFoldDB" id="A0A7U4E5S8"/>
<proteinExistence type="inferred from homology"/>
<dbReference type="EMBL" id="CP002859">
    <property type="protein sequence ID" value="AEI48508.1"/>
    <property type="molecule type" value="Genomic_DNA"/>
</dbReference>
<reference evidence="18 19" key="2">
    <citation type="journal article" date="2012" name="Stand. Genomic Sci.">
        <title>Complete genome sequence of the aquatic bacterium Runella slithyformis type strain (LSU 4(T)).</title>
        <authorList>
            <person name="Copeland A."/>
            <person name="Zhang X."/>
            <person name="Misra M."/>
            <person name="Lapidus A."/>
            <person name="Nolan M."/>
            <person name="Lucas S."/>
            <person name="Deshpande S."/>
            <person name="Cheng J.F."/>
            <person name="Tapia R."/>
            <person name="Goodwin L.A."/>
            <person name="Pitluck S."/>
            <person name="Liolios K."/>
            <person name="Pagani I."/>
            <person name="Ivanova N."/>
            <person name="Mikhailova N."/>
            <person name="Pati A."/>
            <person name="Chen A."/>
            <person name="Palaniappan K."/>
            <person name="Land M."/>
            <person name="Hauser L."/>
            <person name="Pan C."/>
            <person name="Jeffries C.D."/>
            <person name="Detter J.C."/>
            <person name="Brambilla E.M."/>
            <person name="Rohde M."/>
            <person name="Djao O.D."/>
            <person name="Goker M."/>
            <person name="Sikorski J."/>
            <person name="Tindall B.J."/>
            <person name="Woyke T."/>
            <person name="Bristow J."/>
            <person name="Eisen J.A."/>
            <person name="Markowitz V."/>
            <person name="Hugenholtz P."/>
            <person name="Kyrpides N.C."/>
            <person name="Klenk H.P."/>
            <person name="Mavromatis K."/>
        </authorList>
    </citation>
    <scope>NUCLEOTIDE SEQUENCE [LARGE SCALE GENOMIC DNA]</scope>
    <source>
        <strain evidence="19">ATCC 29530 / DSM 19594 / LMG 11500 / NCIMB 11436 / LSU 4</strain>
    </source>
</reference>
<dbReference type="EC" id="3.6.1.55" evidence="12"/>
<dbReference type="Pfam" id="PF00293">
    <property type="entry name" value="NUDIX"/>
    <property type="match status" value="1"/>
</dbReference>
<keyword evidence="3" id="KW-0515">Mutator protein</keyword>
<gene>
    <name evidence="18" type="ordered locus">Runsl_2093</name>
</gene>
<dbReference type="PANTHER" id="PTHR47707:SF1">
    <property type="entry name" value="NUDIX HYDROLASE FAMILY PROTEIN"/>
    <property type="match status" value="1"/>
</dbReference>
<dbReference type="InterPro" id="IPR020476">
    <property type="entry name" value="Nudix_hydrolase"/>
</dbReference>
<protein>
    <recommendedName>
        <fullName evidence="13">8-oxo-dGTP diphosphatase</fullName>
        <ecNumber evidence="12">3.6.1.55</ecNumber>
    </recommendedName>
    <alternativeName>
        <fullName evidence="16">7,8-dihydro-8-oxoguanine-triphosphatase</fullName>
    </alternativeName>
    <alternativeName>
        <fullName evidence="15">Mutator protein MutT</fullName>
    </alternativeName>
    <alternativeName>
        <fullName evidence="14">dGTP pyrophosphohydrolase</fullName>
    </alternativeName>
</protein>
<dbReference type="InterPro" id="IPR015797">
    <property type="entry name" value="NUDIX_hydrolase-like_dom_sf"/>
</dbReference>
<dbReference type="GO" id="GO:0006260">
    <property type="term" value="P:DNA replication"/>
    <property type="evidence" value="ECO:0007669"/>
    <property type="project" value="UniProtKB-KW"/>
</dbReference>
<evidence type="ECO:0000313" key="18">
    <source>
        <dbReference type="EMBL" id="AEI48508.1"/>
    </source>
</evidence>
<organism evidence="18 19">
    <name type="scientific">Runella slithyformis (strain ATCC 29530 / DSM 19594 / LMG 11500 / NCIMB 11436 / LSU 4)</name>
    <dbReference type="NCBI Taxonomy" id="761193"/>
    <lineage>
        <taxon>Bacteria</taxon>
        <taxon>Pseudomonadati</taxon>
        <taxon>Bacteroidota</taxon>
        <taxon>Cytophagia</taxon>
        <taxon>Cytophagales</taxon>
        <taxon>Spirosomataceae</taxon>
        <taxon>Runella</taxon>
    </lineage>
</organism>
<keyword evidence="7 18" id="KW-0378">Hydrolase</keyword>
<dbReference type="GO" id="GO:0044715">
    <property type="term" value="F:8-oxo-dGDP phosphatase activity"/>
    <property type="evidence" value="ECO:0007669"/>
    <property type="project" value="TreeGrafter"/>
</dbReference>
<sequence length="169" mass="19702">MTNDFPSYLCEKITHYMYTPSEHSKNVVMVPCAIFEKDGQLFAAQRSSTMSLPLKWEFPGGKVDEGETETEALHREIMEELSIEIEIGPRLAPAYKEDPSRNRIICLVPYICRIMSSPIILTEHAQYKWIRMDQLLKLDWADADLEVLDTYLKYKDQRLLCRNKAKVRV</sequence>
<dbReference type="PROSITE" id="PS51462">
    <property type="entry name" value="NUDIX"/>
    <property type="match status" value="1"/>
</dbReference>
<evidence type="ECO:0000256" key="5">
    <source>
        <dbReference type="ARBA" id="ARBA00022723"/>
    </source>
</evidence>
<dbReference type="InterPro" id="IPR047127">
    <property type="entry name" value="MutT-like"/>
</dbReference>
<evidence type="ECO:0000256" key="2">
    <source>
        <dbReference type="ARBA" id="ARBA00005582"/>
    </source>
</evidence>
<keyword evidence="8" id="KW-0460">Magnesium</keyword>
<dbReference type="Gene3D" id="3.90.79.10">
    <property type="entry name" value="Nucleoside Triphosphate Pyrophosphohydrolase"/>
    <property type="match status" value="1"/>
</dbReference>
<evidence type="ECO:0000256" key="16">
    <source>
        <dbReference type="ARBA" id="ARBA00042798"/>
    </source>
</evidence>